<proteinExistence type="predicted"/>
<dbReference type="Gene3D" id="1.10.10.10">
    <property type="entry name" value="Winged helix-like DNA-binding domain superfamily/Winged helix DNA-binding domain"/>
    <property type="match status" value="1"/>
</dbReference>
<feature type="domain" description="DUF4443" evidence="5">
    <location>
        <begin position="114"/>
        <end position="187"/>
    </location>
</feature>
<dbReference type="GO" id="GO:0005737">
    <property type="term" value="C:cytoplasm"/>
    <property type="evidence" value="ECO:0007669"/>
    <property type="project" value="InterPro"/>
</dbReference>
<dbReference type="InterPro" id="IPR036390">
    <property type="entry name" value="WH_DNA-bd_sf"/>
</dbReference>
<feature type="domain" description="CggR N-terminal DNA binding" evidence="6">
    <location>
        <begin position="24"/>
        <end position="72"/>
    </location>
</feature>
<reference evidence="9" key="1">
    <citation type="journal article" date="2005" name="Environ. Microbiol.">
        <title>Genetic and functional properties of uncultivated thermophilic crenarchaeotes from a subsurface gold mine as revealed by analysis of genome fragments.</title>
        <authorList>
            <person name="Nunoura T."/>
            <person name="Hirayama H."/>
            <person name="Takami H."/>
            <person name="Oida H."/>
            <person name="Nishi S."/>
            <person name="Shimamura S."/>
            <person name="Suzuki Y."/>
            <person name="Inagaki F."/>
            <person name="Takai K."/>
            <person name="Nealson K.H."/>
            <person name="Horikoshi K."/>
        </authorList>
    </citation>
    <scope>NUCLEOTIDE SEQUENCE</scope>
</reference>
<evidence type="ECO:0000256" key="3">
    <source>
        <dbReference type="ARBA" id="ARBA00022840"/>
    </source>
</evidence>
<dbReference type="SUPFAM" id="SSF55261">
    <property type="entry name" value="GAD domain-like"/>
    <property type="match status" value="1"/>
</dbReference>
<evidence type="ECO:0000259" key="5">
    <source>
        <dbReference type="Pfam" id="PF14544"/>
    </source>
</evidence>
<name>H5SLS7_9BACT</name>
<dbReference type="GO" id="GO:0006412">
    <property type="term" value="P:translation"/>
    <property type="evidence" value="ECO:0007669"/>
    <property type="project" value="UniProtKB-KW"/>
</dbReference>
<dbReference type="AlphaFoldDB" id="H5SLS7"/>
<keyword evidence="3" id="KW-0067">ATP-binding</keyword>
<protein>
    <submittedName>
        <fullName evidence="9">Hypothetical conserved protein</fullName>
    </submittedName>
</protein>
<dbReference type="SUPFAM" id="SSF46785">
    <property type="entry name" value="Winged helix' DNA-binding domain"/>
    <property type="match status" value="1"/>
</dbReference>
<keyword evidence="1" id="KW-0436">Ligase</keyword>
<dbReference type="Gene3D" id="3.30.1360.30">
    <property type="entry name" value="GAD-like domain"/>
    <property type="match status" value="1"/>
</dbReference>
<dbReference type="InterPro" id="IPR036388">
    <property type="entry name" value="WH-like_DNA-bd_sf"/>
</dbReference>
<reference evidence="9" key="2">
    <citation type="journal article" date="2012" name="PLoS ONE">
        <title>A Deeply Branching Thermophilic Bacterium with an Ancient Acetyl-CoA Pathway Dominates a Subsurface Ecosystem.</title>
        <authorList>
            <person name="Takami H."/>
            <person name="Noguchi H."/>
            <person name="Takaki Y."/>
            <person name="Uchiyama I."/>
            <person name="Toyoda A."/>
            <person name="Nishi S."/>
            <person name="Chee G.-J."/>
            <person name="Arai W."/>
            <person name="Nunoura T."/>
            <person name="Itoh T."/>
            <person name="Hattori M."/>
            <person name="Takai K."/>
        </authorList>
    </citation>
    <scope>NUCLEOTIDE SEQUENCE</scope>
</reference>
<evidence type="ECO:0000256" key="4">
    <source>
        <dbReference type="ARBA" id="ARBA00022917"/>
    </source>
</evidence>
<accession>H5SLS7</accession>
<dbReference type="EMBL" id="AP011766">
    <property type="protein sequence ID" value="BAL57113.1"/>
    <property type="molecule type" value="Genomic_DNA"/>
</dbReference>
<keyword evidence="2" id="KW-0547">Nucleotide-binding</keyword>
<organism evidence="9">
    <name type="scientific">uncultured Acetothermia bacterium</name>
    <dbReference type="NCBI Taxonomy" id="236499"/>
    <lineage>
        <taxon>Bacteria</taxon>
        <taxon>Candidatus Bipolaricaulota</taxon>
        <taxon>environmental samples</taxon>
    </lineage>
</organism>
<dbReference type="GO" id="GO:0004812">
    <property type="term" value="F:aminoacyl-tRNA ligase activity"/>
    <property type="evidence" value="ECO:0007669"/>
    <property type="project" value="InterPro"/>
</dbReference>
<dbReference type="Pfam" id="PF21715">
    <property type="entry name" value="CggR_N"/>
    <property type="match status" value="1"/>
</dbReference>
<evidence type="ECO:0000313" key="9">
    <source>
        <dbReference type="EMBL" id="BAL57113.1"/>
    </source>
</evidence>
<keyword evidence="4" id="KW-0648">Protein biosynthesis</keyword>
<dbReference type="EMBL" id="AP011729">
    <property type="protein sequence ID" value="BAL55800.1"/>
    <property type="molecule type" value="Genomic_DNA"/>
</dbReference>
<evidence type="ECO:0000256" key="1">
    <source>
        <dbReference type="ARBA" id="ARBA00022598"/>
    </source>
</evidence>
<evidence type="ECO:0000313" key="8">
    <source>
        <dbReference type="EMBL" id="BAL55866.1"/>
    </source>
</evidence>
<dbReference type="InterPro" id="IPR004115">
    <property type="entry name" value="GAD-like_sf"/>
</dbReference>
<dbReference type="GO" id="GO:0005524">
    <property type="term" value="F:ATP binding"/>
    <property type="evidence" value="ECO:0007669"/>
    <property type="project" value="UniProtKB-KW"/>
</dbReference>
<dbReference type="InterPro" id="IPR048715">
    <property type="entry name" value="CggR_N"/>
</dbReference>
<evidence type="ECO:0000313" key="7">
    <source>
        <dbReference type="EMBL" id="BAL55800.1"/>
    </source>
</evidence>
<dbReference type="InterPro" id="IPR029349">
    <property type="entry name" value="DUF4443"/>
</dbReference>
<evidence type="ECO:0000259" key="6">
    <source>
        <dbReference type="Pfam" id="PF21715"/>
    </source>
</evidence>
<evidence type="ECO:0000256" key="2">
    <source>
        <dbReference type="ARBA" id="ARBA00022741"/>
    </source>
</evidence>
<gene>
    <name evidence="7" type="ORF">HGMM_F31E01C36</name>
    <name evidence="8" type="ORF">HGMM_F32F05C24</name>
    <name evidence="9" type="ORF">HGMM_F47C08C34</name>
</gene>
<dbReference type="Pfam" id="PF14544">
    <property type="entry name" value="DUF4443"/>
    <property type="match status" value="1"/>
</dbReference>
<dbReference type="EMBL" id="AP011731">
    <property type="protein sequence ID" value="BAL55866.1"/>
    <property type="molecule type" value="Genomic_DNA"/>
</dbReference>
<sequence>MASHVRAPVREHIAYQLLYELRDAPLGRRTLVDRTGLTESVVRTELEKLEAQKLVSFSKLGTALTEHGRRFLLKKLRVVTDVRDAHLKNLMLDRHGRMAQVRGAAEGFPAWLYRDIAIREGATAALFLTKRKGALCFIEGSEPLAKKNPHDNEFLEQTWPTLSEGDLILIVFGPTKGAAARGLWAVLWALVSSHKSKS</sequence>